<comment type="caution">
    <text evidence="2">The sequence shown here is derived from an EMBL/GenBank/DDBJ whole genome shotgun (WGS) entry which is preliminary data.</text>
</comment>
<keyword evidence="1" id="KW-0732">Signal</keyword>
<feature type="signal peptide" evidence="1">
    <location>
        <begin position="1"/>
        <end position="19"/>
    </location>
</feature>
<evidence type="ECO:0000313" key="2">
    <source>
        <dbReference type="EMBL" id="KAG0560254.1"/>
    </source>
</evidence>
<reference evidence="2" key="1">
    <citation type="submission" date="2020-06" db="EMBL/GenBank/DDBJ databases">
        <title>WGS assembly of Ceratodon purpureus strain R40.</title>
        <authorList>
            <person name="Carey S.B."/>
            <person name="Jenkins J."/>
            <person name="Shu S."/>
            <person name="Lovell J.T."/>
            <person name="Sreedasyam A."/>
            <person name="Maumus F."/>
            <person name="Tiley G.P."/>
            <person name="Fernandez-Pozo N."/>
            <person name="Barry K."/>
            <person name="Chen C."/>
            <person name="Wang M."/>
            <person name="Lipzen A."/>
            <person name="Daum C."/>
            <person name="Saski C.A."/>
            <person name="Payton A.C."/>
            <person name="Mcbreen J.C."/>
            <person name="Conrad R.E."/>
            <person name="Kollar L.M."/>
            <person name="Olsson S."/>
            <person name="Huttunen S."/>
            <person name="Landis J.B."/>
            <person name="Wickett N.J."/>
            <person name="Johnson M.G."/>
            <person name="Rensing S.A."/>
            <person name="Grimwood J."/>
            <person name="Schmutz J."/>
            <person name="Mcdaniel S.F."/>
        </authorList>
    </citation>
    <scope>NUCLEOTIDE SEQUENCE</scope>
    <source>
        <strain evidence="2">R40</strain>
    </source>
</reference>
<dbReference type="Proteomes" id="UP000822688">
    <property type="component" value="Chromosome 10"/>
</dbReference>
<accession>A0A8T0GPW0</accession>
<evidence type="ECO:0000256" key="1">
    <source>
        <dbReference type="SAM" id="SignalP"/>
    </source>
</evidence>
<sequence length="59" mass="6725">MMHLRATLVVQLLLRKATASLVFSSRFFLKNDFQIWDGGCSSPCITFDRSFFETISCTS</sequence>
<evidence type="ECO:0008006" key="4">
    <source>
        <dbReference type="Google" id="ProtNLM"/>
    </source>
</evidence>
<name>A0A8T0GPW0_CERPU</name>
<feature type="chain" id="PRO_5035844859" description="Secreted protein" evidence="1">
    <location>
        <begin position="20"/>
        <end position="59"/>
    </location>
</feature>
<keyword evidence="3" id="KW-1185">Reference proteome</keyword>
<dbReference type="AlphaFoldDB" id="A0A8T0GPW0"/>
<dbReference type="EMBL" id="CM026431">
    <property type="protein sequence ID" value="KAG0560254.1"/>
    <property type="molecule type" value="Genomic_DNA"/>
</dbReference>
<evidence type="ECO:0000313" key="3">
    <source>
        <dbReference type="Proteomes" id="UP000822688"/>
    </source>
</evidence>
<organism evidence="2 3">
    <name type="scientific">Ceratodon purpureus</name>
    <name type="common">Fire moss</name>
    <name type="synonym">Dicranum purpureum</name>
    <dbReference type="NCBI Taxonomy" id="3225"/>
    <lineage>
        <taxon>Eukaryota</taxon>
        <taxon>Viridiplantae</taxon>
        <taxon>Streptophyta</taxon>
        <taxon>Embryophyta</taxon>
        <taxon>Bryophyta</taxon>
        <taxon>Bryophytina</taxon>
        <taxon>Bryopsida</taxon>
        <taxon>Dicranidae</taxon>
        <taxon>Pseudoditrichales</taxon>
        <taxon>Ditrichaceae</taxon>
        <taxon>Ceratodon</taxon>
    </lineage>
</organism>
<protein>
    <recommendedName>
        <fullName evidence="4">Secreted protein</fullName>
    </recommendedName>
</protein>
<gene>
    <name evidence="2" type="ORF">KC19_10G165600</name>
</gene>
<proteinExistence type="predicted"/>